<gene>
    <name evidence="2" type="ORF">CVLEPA_LOCUS14320</name>
</gene>
<sequence length="148" mass="16869">MQGNNTAAFHAVKCMDESMSMRERGFISAIFETILAGGGVLLLLLWLGKRRRRALSGLEETKKFGKEQDPKTKYANKQIQTVFPIKSEKSTQTEHQTIWKAVIVGEDMTDELVSNRHLTELRLDFGTGQVTRTEQVYRTRNSHILTKV</sequence>
<evidence type="ECO:0000313" key="3">
    <source>
        <dbReference type="Proteomes" id="UP001642483"/>
    </source>
</evidence>
<keyword evidence="1" id="KW-1133">Transmembrane helix</keyword>
<protein>
    <submittedName>
        <fullName evidence="2">Uncharacterized protein</fullName>
    </submittedName>
</protein>
<reference evidence="2 3" key="1">
    <citation type="submission" date="2024-02" db="EMBL/GenBank/DDBJ databases">
        <authorList>
            <person name="Daric V."/>
            <person name="Darras S."/>
        </authorList>
    </citation>
    <scope>NUCLEOTIDE SEQUENCE [LARGE SCALE GENOMIC DNA]</scope>
</reference>
<organism evidence="2 3">
    <name type="scientific">Clavelina lepadiformis</name>
    <name type="common">Light-bulb sea squirt</name>
    <name type="synonym">Ascidia lepadiformis</name>
    <dbReference type="NCBI Taxonomy" id="159417"/>
    <lineage>
        <taxon>Eukaryota</taxon>
        <taxon>Metazoa</taxon>
        <taxon>Chordata</taxon>
        <taxon>Tunicata</taxon>
        <taxon>Ascidiacea</taxon>
        <taxon>Aplousobranchia</taxon>
        <taxon>Clavelinidae</taxon>
        <taxon>Clavelina</taxon>
    </lineage>
</organism>
<proteinExistence type="predicted"/>
<evidence type="ECO:0000256" key="1">
    <source>
        <dbReference type="SAM" id="Phobius"/>
    </source>
</evidence>
<comment type="caution">
    <text evidence="2">The sequence shown here is derived from an EMBL/GenBank/DDBJ whole genome shotgun (WGS) entry which is preliminary data.</text>
</comment>
<keyword evidence="1" id="KW-0472">Membrane</keyword>
<keyword evidence="3" id="KW-1185">Reference proteome</keyword>
<accession>A0ABP0FUB9</accession>
<evidence type="ECO:0000313" key="2">
    <source>
        <dbReference type="EMBL" id="CAK8683226.1"/>
    </source>
</evidence>
<dbReference type="Proteomes" id="UP001642483">
    <property type="component" value="Unassembled WGS sequence"/>
</dbReference>
<feature type="transmembrane region" description="Helical" evidence="1">
    <location>
        <begin position="25"/>
        <end position="47"/>
    </location>
</feature>
<keyword evidence="1" id="KW-0812">Transmembrane</keyword>
<name>A0ABP0FUB9_CLALP</name>
<dbReference type="EMBL" id="CAWYQH010000097">
    <property type="protein sequence ID" value="CAK8683226.1"/>
    <property type="molecule type" value="Genomic_DNA"/>
</dbReference>